<dbReference type="Proteomes" id="UP000002035">
    <property type="component" value="Unassembled WGS sequence"/>
</dbReference>
<dbReference type="Pfam" id="PF07690">
    <property type="entry name" value="MFS_1"/>
    <property type="match status" value="1"/>
</dbReference>
<feature type="transmembrane region" description="Helical" evidence="6">
    <location>
        <begin position="167"/>
        <end position="187"/>
    </location>
</feature>
<feature type="transmembrane region" description="Helical" evidence="6">
    <location>
        <begin position="262"/>
        <end position="285"/>
    </location>
</feature>
<keyword evidence="4 6" id="KW-0472">Membrane</keyword>
<evidence type="ECO:0000256" key="6">
    <source>
        <dbReference type="SAM" id="Phobius"/>
    </source>
</evidence>
<feature type="compositionally biased region" description="Basic and acidic residues" evidence="5">
    <location>
        <begin position="1"/>
        <end position="10"/>
    </location>
</feature>
<comment type="subcellular location">
    <subcellularLocation>
        <location evidence="1">Membrane</location>
        <topology evidence="1">Multi-pass membrane protein</topology>
    </subcellularLocation>
</comment>
<feature type="transmembrane region" description="Helical" evidence="6">
    <location>
        <begin position="291"/>
        <end position="312"/>
    </location>
</feature>
<accession>C5FPD6</accession>
<dbReference type="eggNOG" id="KOG0255">
    <property type="taxonomic scope" value="Eukaryota"/>
</dbReference>
<dbReference type="InterPro" id="IPR036259">
    <property type="entry name" value="MFS_trans_sf"/>
</dbReference>
<dbReference type="SUPFAM" id="SSF103473">
    <property type="entry name" value="MFS general substrate transporter"/>
    <property type="match status" value="1"/>
</dbReference>
<feature type="transmembrane region" description="Helical" evidence="6">
    <location>
        <begin position="74"/>
        <end position="93"/>
    </location>
</feature>
<dbReference type="OMA" id="FTVPFWS"/>
<feature type="transmembrane region" description="Helical" evidence="6">
    <location>
        <begin position="135"/>
        <end position="155"/>
    </location>
</feature>
<dbReference type="InterPro" id="IPR011701">
    <property type="entry name" value="MFS"/>
</dbReference>
<evidence type="ECO:0000313" key="8">
    <source>
        <dbReference type="EMBL" id="EEQ31452.1"/>
    </source>
</evidence>
<dbReference type="STRING" id="554155.C5FPD6"/>
<dbReference type="RefSeq" id="XP_002846534.1">
    <property type="nucleotide sequence ID" value="XM_002846488.1"/>
</dbReference>
<feature type="transmembrane region" description="Helical" evidence="6">
    <location>
        <begin position="193"/>
        <end position="213"/>
    </location>
</feature>
<reference evidence="9" key="1">
    <citation type="journal article" date="2012" name="MBio">
        <title>Comparative genome analysis of Trichophyton rubrum and related dermatophytes reveals candidate genes involved in infection.</title>
        <authorList>
            <person name="Martinez D.A."/>
            <person name="Oliver B.G."/>
            <person name="Graeser Y."/>
            <person name="Goldberg J.M."/>
            <person name="Li W."/>
            <person name="Martinez-Rossi N.M."/>
            <person name="Monod M."/>
            <person name="Shelest E."/>
            <person name="Barton R.C."/>
            <person name="Birch E."/>
            <person name="Brakhage A.A."/>
            <person name="Chen Z."/>
            <person name="Gurr S.J."/>
            <person name="Heiman D."/>
            <person name="Heitman J."/>
            <person name="Kosti I."/>
            <person name="Rossi A."/>
            <person name="Saif S."/>
            <person name="Samalova M."/>
            <person name="Saunders C.W."/>
            <person name="Shea T."/>
            <person name="Summerbell R.C."/>
            <person name="Xu J."/>
            <person name="Young S."/>
            <person name="Zeng Q."/>
            <person name="Birren B.W."/>
            <person name="Cuomo C.A."/>
            <person name="White T.C."/>
        </authorList>
    </citation>
    <scope>NUCLEOTIDE SEQUENCE [LARGE SCALE GENOMIC DNA]</scope>
    <source>
        <strain evidence="9">ATCC MYA-4605 / CBS 113480</strain>
    </source>
</reference>
<evidence type="ECO:0000259" key="7">
    <source>
        <dbReference type="PROSITE" id="PS50850"/>
    </source>
</evidence>
<dbReference type="VEuPathDB" id="FungiDB:MCYG_04271"/>
<organism evidence="8 9">
    <name type="scientific">Arthroderma otae (strain ATCC MYA-4605 / CBS 113480)</name>
    <name type="common">Microsporum canis</name>
    <dbReference type="NCBI Taxonomy" id="554155"/>
    <lineage>
        <taxon>Eukaryota</taxon>
        <taxon>Fungi</taxon>
        <taxon>Dikarya</taxon>
        <taxon>Ascomycota</taxon>
        <taxon>Pezizomycotina</taxon>
        <taxon>Eurotiomycetes</taxon>
        <taxon>Eurotiomycetidae</taxon>
        <taxon>Onygenales</taxon>
        <taxon>Arthrodermataceae</taxon>
        <taxon>Microsporum</taxon>
    </lineage>
</organism>
<gene>
    <name evidence="8" type="ORF">MCYG_04271</name>
</gene>
<evidence type="ECO:0000313" key="9">
    <source>
        <dbReference type="Proteomes" id="UP000002035"/>
    </source>
</evidence>
<evidence type="ECO:0000256" key="4">
    <source>
        <dbReference type="ARBA" id="ARBA00023136"/>
    </source>
</evidence>
<evidence type="ECO:0000256" key="1">
    <source>
        <dbReference type="ARBA" id="ARBA00004141"/>
    </source>
</evidence>
<keyword evidence="3 6" id="KW-1133">Transmembrane helix</keyword>
<dbReference type="PANTHER" id="PTHR23502:SF2">
    <property type="entry name" value="TRANSPORTER, PUTATIVE (AFU_ORTHOLOGUE AFUA_2G08910)-RELATED"/>
    <property type="match status" value="1"/>
</dbReference>
<dbReference type="OrthoDB" id="2585655at2759"/>
<dbReference type="PANTHER" id="PTHR23502">
    <property type="entry name" value="MAJOR FACILITATOR SUPERFAMILY"/>
    <property type="match status" value="1"/>
</dbReference>
<feature type="domain" description="Major facilitator superfamily (MFS) profile" evidence="7">
    <location>
        <begin position="39"/>
        <end position="462"/>
    </location>
</feature>
<proteinExistence type="predicted"/>
<dbReference type="EMBL" id="DS995704">
    <property type="protein sequence ID" value="EEQ31452.1"/>
    <property type="molecule type" value="Genomic_DNA"/>
</dbReference>
<sequence length="494" mass="53958">MLEMESRDVSKPVGVHSDQSSGAEQDAPINWSWLRKHLILLQCGFHAAGPGFTSALPIPGIHEMTEQFNVAPQTATYLIGVHVLFLGVAPFLWNPIMSSYGRRPVLVASMLLSCIAALGGGFAKTYGTLMTARVFQSIGISSGFVVPGVIVVELFTAEERGSKNGIWTQMVAIGAPLGGVIGGPVVHYLGWQWTQWIIAIINGVQLLGFILTCPETSYRHRQHSGLGMYHPSELMRLPRFLPGQLSVRSLLEPIFFLQSPHLVLIALAYGVTFAITSPGISVILPLALEEFYGFGAIAQGLFFLGPLVGVLLGERLGGPGSDWAMNRERRRAAAANDRERLESRLYVGLPGYVIVVVGVVIFGVTLQNRTHWIAPCLGFAISNFGLQLVTTPLKTYCVDCYPSKAPSVLQLINVIRQTVSFTVPFWSPNLNEAVGYGLGFGIEAIILVVFYLCSLLVLWKGPVWRQAVQPDQGFCSWGFGLEPMEFRLFLLLAN</sequence>
<evidence type="ECO:0000256" key="2">
    <source>
        <dbReference type="ARBA" id="ARBA00022692"/>
    </source>
</evidence>
<dbReference type="InterPro" id="IPR020846">
    <property type="entry name" value="MFS_dom"/>
</dbReference>
<feature type="transmembrane region" description="Helical" evidence="6">
    <location>
        <begin position="345"/>
        <end position="366"/>
    </location>
</feature>
<dbReference type="GeneID" id="9224684"/>
<keyword evidence="9" id="KW-1185">Reference proteome</keyword>
<dbReference type="Gene3D" id="1.20.1250.20">
    <property type="entry name" value="MFS general substrate transporter like domains"/>
    <property type="match status" value="1"/>
</dbReference>
<feature type="transmembrane region" description="Helical" evidence="6">
    <location>
        <begin position="372"/>
        <end position="393"/>
    </location>
</feature>
<feature type="region of interest" description="Disordered" evidence="5">
    <location>
        <begin position="1"/>
        <end position="24"/>
    </location>
</feature>
<dbReference type="GO" id="GO:0022857">
    <property type="term" value="F:transmembrane transporter activity"/>
    <property type="evidence" value="ECO:0007669"/>
    <property type="project" value="InterPro"/>
</dbReference>
<keyword evidence="2 6" id="KW-0812">Transmembrane</keyword>
<dbReference type="AlphaFoldDB" id="C5FPD6"/>
<evidence type="ECO:0000256" key="3">
    <source>
        <dbReference type="ARBA" id="ARBA00022989"/>
    </source>
</evidence>
<evidence type="ECO:0000256" key="5">
    <source>
        <dbReference type="SAM" id="MobiDB-lite"/>
    </source>
</evidence>
<name>C5FPD6_ARTOC</name>
<feature type="transmembrane region" description="Helical" evidence="6">
    <location>
        <begin position="105"/>
        <end position="123"/>
    </location>
</feature>
<dbReference type="HOGENOM" id="CLU_008455_13_7_1"/>
<feature type="transmembrane region" description="Helical" evidence="6">
    <location>
        <begin position="433"/>
        <end position="459"/>
    </location>
</feature>
<dbReference type="GO" id="GO:0005886">
    <property type="term" value="C:plasma membrane"/>
    <property type="evidence" value="ECO:0007669"/>
    <property type="project" value="TreeGrafter"/>
</dbReference>
<dbReference type="PROSITE" id="PS50850">
    <property type="entry name" value="MFS"/>
    <property type="match status" value="1"/>
</dbReference>
<protein>
    <recommendedName>
        <fullName evidence="7">Major facilitator superfamily (MFS) profile domain-containing protein</fullName>
    </recommendedName>
</protein>